<reference evidence="1" key="2">
    <citation type="journal article" date="2015" name="Fish Shellfish Immunol.">
        <title>Early steps in the European eel (Anguilla anguilla)-Vibrio vulnificus interaction in the gills: Role of the RtxA13 toxin.</title>
        <authorList>
            <person name="Callol A."/>
            <person name="Pajuelo D."/>
            <person name="Ebbesson L."/>
            <person name="Teles M."/>
            <person name="MacKenzie S."/>
            <person name="Amaro C."/>
        </authorList>
    </citation>
    <scope>NUCLEOTIDE SEQUENCE</scope>
</reference>
<name>A0A0E9XET0_ANGAN</name>
<protein>
    <submittedName>
        <fullName evidence="1">Uncharacterized protein</fullName>
    </submittedName>
</protein>
<evidence type="ECO:0000313" key="1">
    <source>
        <dbReference type="EMBL" id="JAI00336.1"/>
    </source>
</evidence>
<reference evidence="1" key="1">
    <citation type="submission" date="2014-11" db="EMBL/GenBank/DDBJ databases">
        <authorList>
            <person name="Amaro Gonzalez C."/>
        </authorList>
    </citation>
    <scope>NUCLEOTIDE SEQUENCE</scope>
</reference>
<sequence>MYLTQVCTVYVCVCVRICVRAHNMQIRKTVVNNLTLEGTFSKQSVFERL</sequence>
<organism evidence="1">
    <name type="scientific">Anguilla anguilla</name>
    <name type="common">European freshwater eel</name>
    <name type="synonym">Muraena anguilla</name>
    <dbReference type="NCBI Taxonomy" id="7936"/>
    <lineage>
        <taxon>Eukaryota</taxon>
        <taxon>Metazoa</taxon>
        <taxon>Chordata</taxon>
        <taxon>Craniata</taxon>
        <taxon>Vertebrata</taxon>
        <taxon>Euteleostomi</taxon>
        <taxon>Actinopterygii</taxon>
        <taxon>Neopterygii</taxon>
        <taxon>Teleostei</taxon>
        <taxon>Anguilliformes</taxon>
        <taxon>Anguillidae</taxon>
        <taxon>Anguilla</taxon>
    </lineage>
</organism>
<dbReference type="AlphaFoldDB" id="A0A0E9XET0"/>
<dbReference type="EMBL" id="GBXM01008242">
    <property type="protein sequence ID" value="JAI00336.1"/>
    <property type="molecule type" value="Transcribed_RNA"/>
</dbReference>
<proteinExistence type="predicted"/>
<accession>A0A0E9XET0</accession>